<reference evidence="1" key="1">
    <citation type="submission" date="2023-06" db="EMBL/GenBank/DDBJ databases">
        <authorList>
            <consortium name="Lawrence Berkeley National Laboratory"/>
            <person name="Ahrendt S."/>
            <person name="Sahu N."/>
            <person name="Indic B."/>
            <person name="Wong-Bajracharya J."/>
            <person name="Merenyi Z."/>
            <person name="Ke H.-M."/>
            <person name="Monk M."/>
            <person name="Kocsube S."/>
            <person name="Drula E."/>
            <person name="Lipzen A."/>
            <person name="Balint B."/>
            <person name="Henrissat B."/>
            <person name="Andreopoulos B."/>
            <person name="Martin F.M."/>
            <person name="Harder C.B."/>
            <person name="Rigling D."/>
            <person name="Ford K.L."/>
            <person name="Foster G.D."/>
            <person name="Pangilinan J."/>
            <person name="Papanicolaou A."/>
            <person name="Barry K."/>
            <person name="LaButti K."/>
            <person name="Viragh M."/>
            <person name="Koriabine M."/>
            <person name="Yan M."/>
            <person name="Riley R."/>
            <person name="Champramary S."/>
            <person name="Plett K.L."/>
            <person name="Tsai I.J."/>
            <person name="Slot J."/>
            <person name="Sipos G."/>
            <person name="Plett J."/>
            <person name="Nagy L.G."/>
            <person name="Grigoriev I.V."/>
        </authorList>
    </citation>
    <scope>NUCLEOTIDE SEQUENCE</scope>
    <source>
        <strain evidence="1">CCBAS 213</strain>
    </source>
</reference>
<dbReference type="EMBL" id="JAUEPS010000032">
    <property type="protein sequence ID" value="KAK0451984.1"/>
    <property type="molecule type" value="Genomic_DNA"/>
</dbReference>
<sequence length="104" mass="11897">MAYWVELSADKWMKEEHKMKFDLCIHALLLNKEVSYVPPFTIILEARKNGKACVLFTHPSHCPPSSILNTLPRTCGSITCANSKCIGMWHIKDCWSLHYLSSMV</sequence>
<keyword evidence="2" id="KW-1185">Reference proteome</keyword>
<gene>
    <name evidence="1" type="ORF">EV420DRAFT_1482324</name>
</gene>
<dbReference type="GeneID" id="85353440"/>
<dbReference type="RefSeq" id="XP_060327818.1">
    <property type="nucleotide sequence ID" value="XM_060469892.1"/>
</dbReference>
<proteinExistence type="predicted"/>
<evidence type="ECO:0000313" key="2">
    <source>
        <dbReference type="Proteomes" id="UP001175211"/>
    </source>
</evidence>
<protein>
    <submittedName>
        <fullName evidence="1">Uncharacterized protein</fullName>
    </submittedName>
</protein>
<accession>A0AA39MZN9</accession>
<evidence type="ECO:0000313" key="1">
    <source>
        <dbReference type="EMBL" id="KAK0451984.1"/>
    </source>
</evidence>
<dbReference type="AlphaFoldDB" id="A0AA39MZN9"/>
<dbReference type="Proteomes" id="UP001175211">
    <property type="component" value="Unassembled WGS sequence"/>
</dbReference>
<name>A0AA39MZN9_ARMTA</name>
<organism evidence="1 2">
    <name type="scientific">Armillaria tabescens</name>
    <name type="common">Ringless honey mushroom</name>
    <name type="synonym">Agaricus tabescens</name>
    <dbReference type="NCBI Taxonomy" id="1929756"/>
    <lineage>
        <taxon>Eukaryota</taxon>
        <taxon>Fungi</taxon>
        <taxon>Dikarya</taxon>
        <taxon>Basidiomycota</taxon>
        <taxon>Agaricomycotina</taxon>
        <taxon>Agaricomycetes</taxon>
        <taxon>Agaricomycetidae</taxon>
        <taxon>Agaricales</taxon>
        <taxon>Marasmiineae</taxon>
        <taxon>Physalacriaceae</taxon>
        <taxon>Desarmillaria</taxon>
    </lineage>
</organism>
<comment type="caution">
    <text evidence="1">The sequence shown here is derived from an EMBL/GenBank/DDBJ whole genome shotgun (WGS) entry which is preliminary data.</text>
</comment>